<dbReference type="InterPro" id="IPR027417">
    <property type="entry name" value="P-loop_NTPase"/>
</dbReference>
<dbReference type="InterPro" id="IPR007502">
    <property type="entry name" value="Helicase-assoc_dom"/>
</dbReference>
<dbReference type="InterPro" id="IPR001650">
    <property type="entry name" value="Helicase_C-like"/>
</dbReference>
<dbReference type="CDD" id="cd18791">
    <property type="entry name" value="SF2_C_RHA"/>
    <property type="match status" value="1"/>
</dbReference>
<dbReference type="Gene3D" id="3.40.50.300">
    <property type="entry name" value="P-loop containing nucleotide triphosphate hydrolases"/>
    <property type="match status" value="1"/>
</dbReference>
<dbReference type="Gene3D" id="1.20.120.1080">
    <property type="match status" value="1"/>
</dbReference>
<dbReference type="Pfam" id="PF21010">
    <property type="entry name" value="HA2_C"/>
    <property type="match status" value="1"/>
</dbReference>
<name>A0A183E5U0_9BILA</name>
<dbReference type="GO" id="GO:0003723">
    <property type="term" value="F:RNA binding"/>
    <property type="evidence" value="ECO:0007669"/>
    <property type="project" value="TreeGrafter"/>
</dbReference>
<evidence type="ECO:0000313" key="6">
    <source>
        <dbReference type="WBParaSite" id="GPUH_0001635301-mRNA-1"/>
    </source>
</evidence>
<dbReference type="PANTHER" id="PTHR18934:SF99">
    <property type="entry name" value="ATP-DEPENDENT RNA HELICASE DHX37-RELATED"/>
    <property type="match status" value="1"/>
</dbReference>
<feature type="domain" description="Helicase C-terminal" evidence="5">
    <location>
        <begin position="1"/>
        <end position="110"/>
    </location>
</feature>
<sequence>LLICTVFRTCVIATNVAETSLTIPAVRYVVDSGREKCRFYDPVTGVSQFRVTWISQASADQRAGRAGRVQAGDVYRLYSSAVYSDFEKFTPPEILTKPIDQLVLHLKSMNIIKKEARINGLGKTLAIFPLSPAFAKMLVMANQHSLLAYTCCLVAALSVREPLIPLYSIRGENPQQTQTLMLESLKQRFSFCPLGQARNFGDLAVLMRVVLAAEAAKGSEEECRRLGIRPKALIEIRKLRQQLTKIINTKCMQQQKPLELCLDLKSPSDHEFSMLRQILTASLTDNIARRVDPVTVESAPKGAYECQKLKRKDKKCMQNVMSVEESWYDPESDNVVVCMDCTFSDRRWPLGKVEQPLPLNILLYRYFAQFFLDGAQSSTFTGYLEKQERIFVGRISRVASALPA</sequence>
<accession>A0A183E5U0</accession>
<dbReference type="PROSITE" id="PS51194">
    <property type="entry name" value="HELICASE_CTER"/>
    <property type="match status" value="1"/>
</dbReference>
<evidence type="ECO:0000256" key="4">
    <source>
        <dbReference type="ARBA" id="ARBA00022840"/>
    </source>
</evidence>
<keyword evidence="1" id="KW-0547">Nucleotide-binding</keyword>
<dbReference type="GO" id="GO:0005730">
    <property type="term" value="C:nucleolus"/>
    <property type="evidence" value="ECO:0007669"/>
    <property type="project" value="TreeGrafter"/>
</dbReference>
<organism evidence="6">
    <name type="scientific">Gongylonema pulchrum</name>
    <dbReference type="NCBI Taxonomy" id="637853"/>
    <lineage>
        <taxon>Eukaryota</taxon>
        <taxon>Metazoa</taxon>
        <taxon>Ecdysozoa</taxon>
        <taxon>Nematoda</taxon>
        <taxon>Chromadorea</taxon>
        <taxon>Rhabditida</taxon>
        <taxon>Spirurina</taxon>
        <taxon>Spiruromorpha</taxon>
        <taxon>Spiruroidea</taxon>
        <taxon>Gongylonematidae</taxon>
        <taxon>Gongylonema</taxon>
    </lineage>
</organism>
<protein>
    <submittedName>
        <fullName evidence="6">Helicase C-terminal domain-containing protein</fullName>
    </submittedName>
</protein>
<dbReference type="GO" id="GO:0016787">
    <property type="term" value="F:hydrolase activity"/>
    <property type="evidence" value="ECO:0007669"/>
    <property type="project" value="UniProtKB-KW"/>
</dbReference>
<evidence type="ECO:0000259" key="5">
    <source>
        <dbReference type="PROSITE" id="PS51194"/>
    </source>
</evidence>
<evidence type="ECO:0000256" key="1">
    <source>
        <dbReference type="ARBA" id="ARBA00022741"/>
    </source>
</evidence>
<keyword evidence="2" id="KW-0378">Hydrolase</keyword>
<dbReference type="GO" id="GO:0004386">
    <property type="term" value="F:helicase activity"/>
    <property type="evidence" value="ECO:0007669"/>
    <property type="project" value="UniProtKB-KW"/>
</dbReference>
<dbReference type="GO" id="GO:0000462">
    <property type="term" value="P:maturation of SSU-rRNA from tricistronic rRNA transcript (SSU-rRNA, 5.8S rRNA, LSU-rRNA)"/>
    <property type="evidence" value="ECO:0007669"/>
    <property type="project" value="TreeGrafter"/>
</dbReference>
<keyword evidence="4" id="KW-0067">ATP-binding</keyword>
<dbReference type="PANTHER" id="PTHR18934">
    <property type="entry name" value="ATP-DEPENDENT RNA HELICASE"/>
    <property type="match status" value="1"/>
</dbReference>
<proteinExistence type="predicted"/>
<dbReference type="SMART" id="SM00847">
    <property type="entry name" value="HA2"/>
    <property type="match status" value="1"/>
</dbReference>
<dbReference type="GO" id="GO:0005524">
    <property type="term" value="F:ATP binding"/>
    <property type="evidence" value="ECO:0007669"/>
    <property type="project" value="UniProtKB-KW"/>
</dbReference>
<dbReference type="Pfam" id="PF00271">
    <property type="entry name" value="Helicase_C"/>
    <property type="match status" value="1"/>
</dbReference>
<dbReference type="AlphaFoldDB" id="A0A183E5U0"/>
<evidence type="ECO:0000256" key="3">
    <source>
        <dbReference type="ARBA" id="ARBA00022806"/>
    </source>
</evidence>
<reference evidence="6" key="1">
    <citation type="submission" date="2016-06" db="UniProtKB">
        <authorList>
            <consortium name="WormBaseParasite"/>
        </authorList>
    </citation>
    <scope>IDENTIFICATION</scope>
</reference>
<dbReference type="SUPFAM" id="SSF52540">
    <property type="entry name" value="P-loop containing nucleoside triphosphate hydrolases"/>
    <property type="match status" value="1"/>
</dbReference>
<evidence type="ECO:0000256" key="2">
    <source>
        <dbReference type="ARBA" id="ARBA00022801"/>
    </source>
</evidence>
<dbReference type="WBParaSite" id="GPUH_0001635301-mRNA-1">
    <property type="protein sequence ID" value="GPUH_0001635301-mRNA-1"/>
    <property type="gene ID" value="GPUH_0001635301"/>
</dbReference>
<keyword evidence="3" id="KW-0347">Helicase</keyword>